<evidence type="ECO:0000313" key="1">
    <source>
        <dbReference type="EMBL" id="KJA12515.1"/>
    </source>
</evidence>
<proteinExistence type="predicted"/>
<evidence type="ECO:0000313" key="2">
    <source>
        <dbReference type="Proteomes" id="UP000054270"/>
    </source>
</evidence>
<dbReference type="EMBL" id="KN818211">
    <property type="protein sequence ID" value="KJA12515.1"/>
    <property type="molecule type" value="Genomic_DNA"/>
</dbReference>
<accession>A0A0D2NVA8</accession>
<dbReference type="Proteomes" id="UP000054270">
    <property type="component" value="Unassembled WGS sequence"/>
</dbReference>
<reference evidence="2" key="1">
    <citation type="submission" date="2014-04" db="EMBL/GenBank/DDBJ databases">
        <title>Evolutionary Origins and Diversification of the Mycorrhizal Mutualists.</title>
        <authorList>
            <consortium name="DOE Joint Genome Institute"/>
            <consortium name="Mycorrhizal Genomics Consortium"/>
            <person name="Kohler A."/>
            <person name="Kuo A."/>
            <person name="Nagy L.G."/>
            <person name="Floudas D."/>
            <person name="Copeland A."/>
            <person name="Barry K.W."/>
            <person name="Cichocki N."/>
            <person name="Veneault-Fourrey C."/>
            <person name="LaButti K."/>
            <person name="Lindquist E.A."/>
            <person name="Lipzen A."/>
            <person name="Lundell T."/>
            <person name="Morin E."/>
            <person name="Murat C."/>
            <person name="Riley R."/>
            <person name="Ohm R."/>
            <person name="Sun H."/>
            <person name="Tunlid A."/>
            <person name="Henrissat B."/>
            <person name="Grigoriev I.V."/>
            <person name="Hibbett D.S."/>
            <person name="Martin F."/>
        </authorList>
    </citation>
    <scope>NUCLEOTIDE SEQUENCE [LARGE SCALE GENOMIC DNA]</scope>
    <source>
        <strain evidence="2">FD-334 SS-4</strain>
    </source>
</reference>
<dbReference type="OrthoDB" id="10541618at2759"/>
<organism evidence="1 2">
    <name type="scientific">Hypholoma sublateritium (strain FD-334 SS-4)</name>
    <dbReference type="NCBI Taxonomy" id="945553"/>
    <lineage>
        <taxon>Eukaryota</taxon>
        <taxon>Fungi</taxon>
        <taxon>Dikarya</taxon>
        <taxon>Basidiomycota</taxon>
        <taxon>Agaricomycotina</taxon>
        <taxon>Agaricomycetes</taxon>
        <taxon>Agaricomycetidae</taxon>
        <taxon>Agaricales</taxon>
        <taxon>Agaricineae</taxon>
        <taxon>Strophariaceae</taxon>
        <taxon>Hypholoma</taxon>
    </lineage>
</organism>
<protein>
    <submittedName>
        <fullName evidence="1">Uncharacterized protein</fullName>
    </submittedName>
</protein>
<sequence>MTTRTIPYHQCPTSATQFRNSIPNSPIIDQYFLKYLDVHGVGGAAGIPENIFEAMFYACGQCGRYMTRRISENHHEDGDLFDYTCVNLSLTSTGPASSILRKKVLADFPILEPLSV</sequence>
<gene>
    <name evidence="1" type="ORF">HYPSUDRAFT_210455</name>
</gene>
<name>A0A0D2NVA8_HYPSF</name>
<dbReference type="AlphaFoldDB" id="A0A0D2NVA8"/>
<keyword evidence="2" id="KW-1185">Reference proteome</keyword>